<dbReference type="Gene3D" id="2.30.110.10">
    <property type="entry name" value="Electron Transport, Fmn-binding Protein, Chain A"/>
    <property type="match status" value="1"/>
</dbReference>
<accession>A0ABQ4E2R4</accession>
<evidence type="ECO:0000259" key="3">
    <source>
        <dbReference type="SMART" id="SM00903"/>
    </source>
</evidence>
<keyword evidence="4" id="KW-0503">Monooxygenase</keyword>
<dbReference type="EMBL" id="BONW01000017">
    <property type="protein sequence ID" value="GIG88965.1"/>
    <property type="molecule type" value="Genomic_DNA"/>
</dbReference>
<feature type="domain" description="Flavin reductase like" evidence="3">
    <location>
        <begin position="45"/>
        <end position="199"/>
    </location>
</feature>
<name>A0ABQ4E2R4_9ACTN</name>
<dbReference type="GO" id="GO:0004497">
    <property type="term" value="F:monooxygenase activity"/>
    <property type="evidence" value="ECO:0007669"/>
    <property type="project" value="UniProtKB-KW"/>
</dbReference>
<feature type="region of interest" description="Disordered" evidence="2">
    <location>
        <begin position="1"/>
        <end position="39"/>
    </location>
</feature>
<dbReference type="SUPFAM" id="SSF50475">
    <property type="entry name" value="FMN-binding split barrel"/>
    <property type="match status" value="1"/>
</dbReference>
<evidence type="ECO:0000313" key="5">
    <source>
        <dbReference type="Proteomes" id="UP000646749"/>
    </source>
</evidence>
<reference evidence="4 5" key="1">
    <citation type="submission" date="2021-01" db="EMBL/GenBank/DDBJ databases">
        <title>Whole genome shotgun sequence of Plantactinospora endophytica NBRC 110450.</title>
        <authorList>
            <person name="Komaki H."/>
            <person name="Tamura T."/>
        </authorList>
    </citation>
    <scope>NUCLEOTIDE SEQUENCE [LARGE SCALE GENOMIC DNA]</scope>
    <source>
        <strain evidence="4 5">NBRC 110450</strain>
    </source>
</reference>
<gene>
    <name evidence="4" type="ORF">Pen02_39010</name>
</gene>
<dbReference type="Pfam" id="PF01613">
    <property type="entry name" value="Flavin_Reduct"/>
    <property type="match status" value="1"/>
</dbReference>
<dbReference type="InterPro" id="IPR002563">
    <property type="entry name" value="Flavin_Rdtase-like_dom"/>
</dbReference>
<dbReference type="InterPro" id="IPR050268">
    <property type="entry name" value="NADH-dep_flavin_reductase"/>
</dbReference>
<sequence>MRGTAGRLGRHNGAVNRAEPPGGQIHHTDPFATPERDRSPVRRLRGRLPAPVTLWTAYATTGPTGDPGEPAGLTVSSTLVADGEPGRLLGLVDEESELWAAASAGGRFAVTLLGPAHRQLADRFAGLFPSPGGLFATGEWTRTPYGPVPGGADIGGWAGCRLDGAREYGWALLVEATIETVELAGTAAPLLHHRGRYRELAG</sequence>
<keyword evidence="1" id="KW-0560">Oxidoreductase</keyword>
<dbReference type="PANTHER" id="PTHR30466:SF1">
    <property type="entry name" value="FMN REDUCTASE (NADH) RUTF"/>
    <property type="match status" value="1"/>
</dbReference>
<comment type="caution">
    <text evidence="4">The sequence shown here is derived from an EMBL/GenBank/DDBJ whole genome shotgun (WGS) entry which is preliminary data.</text>
</comment>
<dbReference type="RefSeq" id="WP_307837722.1">
    <property type="nucleotide sequence ID" value="NZ_BONW01000017.1"/>
</dbReference>
<dbReference type="PANTHER" id="PTHR30466">
    <property type="entry name" value="FLAVIN REDUCTASE"/>
    <property type="match status" value="1"/>
</dbReference>
<proteinExistence type="predicted"/>
<organism evidence="4 5">
    <name type="scientific">Plantactinospora endophytica</name>
    <dbReference type="NCBI Taxonomy" id="673535"/>
    <lineage>
        <taxon>Bacteria</taxon>
        <taxon>Bacillati</taxon>
        <taxon>Actinomycetota</taxon>
        <taxon>Actinomycetes</taxon>
        <taxon>Micromonosporales</taxon>
        <taxon>Micromonosporaceae</taxon>
        <taxon>Plantactinospora</taxon>
    </lineage>
</organism>
<dbReference type="Proteomes" id="UP000646749">
    <property type="component" value="Unassembled WGS sequence"/>
</dbReference>
<evidence type="ECO:0000256" key="2">
    <source>
        <dbReference type="SAM" id="MobiDB-lite"/>
    </source>
</evidence>
<dbReference type="InterPro" id="IPR012349">
    <property type="entry name" value="Split_barrel_FMN-bd"/>
</dbReference>
<evidence type="ECO:0000313" key="4">
    <source>
        <dbReference type="EMBL" id="GIG88965.1"/>
    </source>
</evidence>
<dbReference type="SMART" id="SM00903">
    <property type="entry name" value="Flavin_Reduct"/>
    <property type="match status" value="1"/>
</dbReference>
<keyword evidence="5" id="KW-1185">Reference proteome</keyword>
<protein>
    <submittedName>
        <fullName evidence="4">Monooxygenase</fullName>
    </submittedName>
</protein>
<evidence type="ECO:0000256" key="1">
    <source>
        <dbReference type="ARBA" id="ARBA00023002"/>
    </source>
</evidence>
<feature type="compositionally biased region" description="Basic and acidic residues" evidence="2">
    <location>
        <begin position="26"/>
        <end position="39"/>
    </location>
</feature>